<evidence type="ECO:0000256" key="1">
    <source>
        <dbReference type="ARBA" id="ARBA00022448"/>
    </source>
</evidence>
<dbReference type="FunFam" id="3.40.50.300:FF:000016">
    <property type="entry name" value="Oligopeptide ABC transporter ATP-binding component"/>
    <property type="match status" value="1"/>
</dbReference>
<dbReference type="GO" id="GO:0015833">
    <property type="term" value="P:peptide transport"/>
    <property type="evidence" value="ECO:0007669"/>
    <property type="project" value="InterPro"/>
</dbReference>
<reference evidence="5" key="1">
    <citation type="submission" date="2020-05" db="EMBL/GenBank/DDBJ databases">
        <authorList>
            <person name="Chiriac C."/>
            <person name="Salcher M."/>
            <person name="Ghai R."/>
            <person name="Kavagutti S V."/>
        </authorList>
    </citation>
    <scope>NUCLEOTIDE SEQUENCE</scope>
</reference>
<dbReference type="InterPro" id="IPR017871">
    <property type="entry name" value="ABC_transporter-like_CS"/>
</dbReference>
<name>A0A6J7ELL5_9ZZZZ</name>
<dbReference type="Pfam" id="PF08352">
    <property type="entry name" value="oligo_HPY"/>
    <property type="match status" value="1"/>
</dbReference>
<dbReference type="InterPro" id="IPR003593">
    <property type="entry name" value="AAA+_ATPase"/>
</dbReference>
<dbReference type="SMART" id="SM00382">
    <property type="entry name" value="AAA"/>
    <property type="match status" value="1"/>
</dbReference>
<evidence type="ECO:0000313" key="5">
    <source>
        <dbReference type="EMBL" id="CAB4883061.1"/>
    </source>
</evidence>
<dbReference type="NCBIfam" id="TIGR01727">
    <property type="entry name" value="oligo_HPY"/>
    <property type="match status" value="1"/>
</dbReference>
<dbReference type="PROSITE" id="PS50893">
    <property type="entry name" value="ABC_TRANSPORTER_2"/>
    <property type="match status" value="1"/>
</dbReference>
<dbReference type="PROSITE" id="PS00211">
    <property type="entry name" value="ABC_TRANSPORTER_1"/>
    <property type="match status" value="1"/>
</dbReference>
<accession>A0A6J7ELL5</accession>
<evidence type="ECO:0000259" key="4">
    <source>
        <dbReference type="PROSITE" id="PS50893"/>
    </source>
</evidence>
<dbReference type="SUPFAM" id="SSF52540">
    <property type="entry name" value="P-loop containing nucleoside triphosphate hydrolases"/>
    <property type="match status" value="1"/>
</dbReference>
<dbReference type="AlphaFoldDB" id="A0A6J7ELL5"/>
<organism evidence="5">
    <name type="scientific">freshwater metagenome</name>
    <dbReference type="NCBI Taxonomy" id="449393"/>
    <lineage>
        <taxon>unclassified sequences</taxon>
        <taxon>metagenomes</taxon>
        <taxon>ecological metagenomes</taxon>
    </lineage>
</organism>
<dbReference type="EMBL" id="CAFBLY010000039">
    <property type="protein sequence ID" value="CAB4883061.1"/>
    <property type="molecule type" value="Genomic_DNA"/>
</dbReference>
<keyword evidence="1" id="KW-0813">Transport</keyword>
<evidence type="ECO:0000256" key="2">
    <source>
        <dbReference type="ARBA" id="ARBA00022741"/>
    </source>
</evidence>
<dbReference type="GO" id="GO:0016887">
    <property type="term" value="F:ATP hydrolysis activity"/>
    <property type="evidence" value="ECO:0007669"/>
    <property type="project" value="InterPro"/>
</dbReference>
<proteinExistence type="predicted"/>
<keyword evidence="2" id="KW-0547">Nucleotide-binding</keyword>
<dbReference type="GO" id="GO:0055085">
    <property type="term" value="P:transmembrane transport"/>
    <property type="evidence" value="ECO:0007669"/>
    <property type="project" value="UniProtKB-ARBA"/>
</dbReference>
<dbReference type="CDD" id="cd03257">
    <property type="entry name" value="ABC_NikE_OppD_transporters"/>
    <property type="match status" value="1"/>
</dbReference>
<dbReference type="InterPro" id="IPR013563">
    <property type="entry name" value="Oligopep_ABC_C"/>
</dbReference>
<dbReference type="Gene3D" id="3.40.50.300">
    <property type="entry name" value="P-loop containing nucleotide triphosphate hydrolases"/>
    <property type="match status" value="1"/>
</dbReference>
<dbReference type="GO" id="GO:0005524">
    <property type="term" value="F:ATP binding"/>
    <property type="evidence" value="ECO:0007669"/>
    <property type="project" value="UniProtKB-KW"/>
</dbReference>
<sequence length="324" mass="35761">MSTQPLLTLKDISKKFQIKGSKNSIRAVDGVSLSINPGETLGIVGESGSGKSTLGRLALRLIEPTTGEIEFDGKKISALGSTELRHARREMQMIFQDPFASLDPRMNVESIIREPLDIHNIGTKSERSELVRKTITQVGMTEDALTRFPHEFSGGQRQRISIARAIITRPKLIVADEPVSALDASIQSQILNLLLELRRELNLTYVFISHDLSVIEHIADKVAVMYLGKIVEFASVEEIFSNPQHPYTKALISAVPQINPEHRTDRVVLTGDIPSPSSQPSGCHFHPRCPIAQQQCTDVEPVLRNINSVTHQVSCHLATGGDLR</sequence>
<evidence type="ECO:0000256" key="3">
    <source>
        <dbReference type="ARBA" id="ARBA00022840"/>
    </source>
</evidence>
<protein>
    <submittedName>
        <fullName evidence="5">Unannotated protein</fullName>
    </submittedName>
</protein>
<dbReference type="InterPro" id="IPR050319">
    <property type="entry name" value="ABC_transp_ATP-bind"/>
</dbReference>
<dbReference type="PANTHER" id="PTHR43776">
    <property type="entry name" value="TRANSPORT ATP-BINDING PROTEIN"/>
    <property type="match status" value="1"/>
</dbReference>
<dbReference type="InterPro" id="IPR003439">
    <property type="entry name" value="ABC_transporter-like_ATP-bd"/>
</dbReference>
<dbReference type="Pfam" id="PF00005">
    <property type="entry name" value="ABC_tran"/>
    <property type="match status" value="1"/>
</dbReference>
<feature type="domain" description="ABC transporter" evidence="4">
    <location>
        <begin position="7"/>
        <end position="252"/>
    </location>
</feature>
<dbReference type="InterPro" id="IPR027417">
    <property type="entry name" value="P-loop_NTPase"/>
</dbReference>
<gene>
    <name evidence="5" type="ORF">UFOPK3480_00601</name>
</gene>
<keyword evidence="3" id="KW-0067">ATP-binding</keyword>